<organism evidence="1 2">
    <name type="scientific">Lactiplantibacillus plantarum</name>
    <name type="common">Lactobacillus plantarum</name>
    <dbReference type="NCBI Taxonomy" id="1590"/>
    <lineage>
        <taxon>Bacteria</taxon>
        <taxon>Bacillati</taxon>
        <taxon>Bacillota</taxon>
        <taxon>Bacilli</taxon>
        <taxon>Lactobacillales</taxon>
        <taxon>Lactobacillaceae</taxon>
        <taxon>Lactiplantibacillus</taxon>
    </lineage>
</organism>
<evidence type="ECO:0000313" key="2">
    <source>
        <dbReference type="Proteomes" id="UP000076882"/>
    </source>
</evidence>
<sequence>MEFEKSDVPVLTISRQLTVINQINDQRNLIATRLKHDRNQYDIESDEILEAKYKQLTSWITLMQPQGNIELK</sequence>
<accession>A0A165RVG7</accession>
<dbReference type="Proteomes" id="UP000076882">
    <property type="component" value="Unassembled WGS sequence"/>
</dbReference>
<dbReference type="EMBL" id="LUXM01000024">
    <property type="protein sequence ID" value="KZU95908.1"/>
    <property type="molecule type" value="Genomic_DNA"/>
</dbReference>
<dbReference type="PATRIC" id="fig|1590.201.peg.958"/>
<name>A0A165RVG7_LACPN</name>
<comment type="caution">
    <text evidence="1">The sequence shown here is derived from an EMBL/GenBank/DDBJ whole genome shotgun (WGS) entry which is preliminary data.</text>
</comment>
<evidence type="ECO:0000313" key="1">
    <source>
        <dbReference type="EMBL" id="KZU95908.1"/>
    </source>
</evidence>
<proteinExistence type="predicted"/>
<gene>
    <name evidence="1" type="ORF">Lp19_1187</name>
</gene>
<protein>
    <submittedName>
        <fullName evidence="1">Uncharacterized protein</fullName>
    </submittedName>
</protein>
<reference evidence="1 2" key="1">
    <citation type="submission" date="2016-03" db="EMBL/GenBank/DDBJ databases">
        <title>Comparative genomics of 54 Lactobacillus plantarum strains reveals genomic uncoupling from niche constraints.</title>
        <authorList>
            <person name="Martino M.E."/>
        </authorList>
    </citation>
    <scope>NUCLEOTIDE SEQUENCE [LARGE SCALE GENOMIC DNA]</scope>
    <source>
        <strain evidence="1 2">19.1</strain>
    </source>
</reference>
<dbReference type="AlphaFoldDB" id="A0A165RVG7"/>